<accession>A0A0C1VM75</accession>
<proteinExistence type="predicted"/>
<evidence type="ECO:0000313" key="2">
    <source>
        <dbReference type="EMBL" id="KIF50903.1"/>
    </source>
</evidence>
<dbReference type="RefSeq" id="WP_020195034.1">
    <property type="nucleotide sequence ID" value="NZ_BAOH01000011.1"/>
</dbReference>
<dbReference type="InterPro" id="IPR051908">
    <property type="entry name" value="Ribosomal_N-acetyltransferase"/>
</dbReference>
<gene>
    <name evidence="2" type="ORF">H735_22450</name>
</gene>
<name>A0A0C1VM75_9VIBR</name>
<dbReference type="GO" id="GO:1990189">
    <property type="term" value="F:protein N-terminal-serine acetyltransferase activity"/>
    <property type="evidence" value="ECO:0007669"/>
    <property type="project" value="TreeGrafter"/>
</dbReference>
<evidence type="ECO:0000313" key="3">
    <source>
        <dbReference type="Proteomes" id="UP000031586"/>
    </source>
</evidence>
<dbReference type="Pfam" id="PF13302">
    <property type="entry name" value="Acetyltransf_3"/>
    <property type="match status" value="1"/>
</dbReference>
<dbReference type="PATRIC" id="fig|1229493.5.peg.3895"/>
<feature type="domain" description="N-acetyltransferase" evidence="1">
    <location>
        <begin position="24"/>
        <end position="170"/>
    </location>
</feature>
<sequence length="182" mass="20729">MAPDFEIITPRLALKLIPSEQAHSLQRLLVESPSLHQWLDWCDEDVSLKDAQDFLLATRLNWVKTEAFGFGVYEREHNNLVGMAAVNELYHTFNMASIGYWIADRYQRNGYAHEAIRALAEFCFAKLNLTRVEIVCDLDNTASQALIESVGAQKETIARNRFIFHGKPKDGVVYSLLPSDLE</sequence>
<dbReference type="PANTHER" id="PTHR43441:SF11">
    <property type="entry name" value="RIBOSOMAL-PROTEIN-SERINE ACETYLTRANSFERASE"/>
    <property type="match status" value="1"/>
</dbReference>
<dbReference type="Gene3D" id="3.40.630.30">
    <property type="match status" value="1"/>
</dbReference>
<dbReference type="EMBL" id="JPRD01000046">
    <property type="protein sequence ID" value="KIF50903.1"/>
    <property type="molecule type" value="Genomic_DNA"/>
</dbReference>
<dbReference type="SUPFAM" id="SSF55729">
    <property type="entry name" value="Acyl-CoA N-acyltransferases (Nat)"/>
    <property type="match status" value="1"/>
</dbReference>
<dbReference type="Proteomes" id="UP000031586">
    <property type="component" value="Unassembled WGS sequence"/>
</dbReference>
<keyword evidence="2" id="KW-0808">Transferase</keyword>
<dbReference type="InterPro" id="IPR016181">
    <property type="entry name" value="Acyl_CoA_acyltransferase"/>
</dbReference>
<dbReference type="GO" id="GO:0005737">
    <property type="term" value="C:cytoplasm"/>
    <property type="evidence" value="ECO:0007669"/>
    <property type="project" value="TreeGrafter"/>
</dbReference>
<dbReference type="AlphaFoldDB" id="A0A0C1VM75"/>
<dbReference type="InterPro" id="IPR000182">
    <property type="entry name" value="GNAT_dom"/>
</dbReference>
<reference evidence="2 3" key="1">
    <citation type="submission" date="2014-07" db="EMBL/GenBank/DDBJ databases">
        <title>Unique and conserved regions in Vibrio harveyi and related species in comparison with the shrimp pathogen Vibrio harveyi CAIM 1792.</title>
        <authorList>
            <person name="Espinoza-Valles I."/>
            <person name="Vora G."/>
            <person name="Leekitcharoenphon P."/>
            <person name="Ussery D."/>
            <person name="Hoj L."/>
            <person name="Gomez-Gil B."/>
        </authorList>
    </citation>
    <scope>NUCLEOTIDE SEQUENCE [LARGE SCALE GENOMIC DNA]</scope>
    <source>
        <strain evidence="3">CAIM 1854 / LMG 25443</strain>
    </source>
</reference>
<comment type="caution">
    <text evidence="2">The sequence shown here is derived from an EMBL/GenBank/DDBJ whole genome shotgun (WGS) entry which is preliminary data.</text>
</comment>
<dbReference type="PROSITE" id="PS51186">
    <property type="entry name" value="GNAT"/>
    <property type="match status" value="1"/>
</dbReference>
<organism evidence="2 3">
    <name type="scientific">Vibrio owensii CAIM 1854 = LMG 25443</name>
    <dbReference type="NCBI Taxonomy" id="1229493"/>
    <lineage>
        <taxon>Bacteria</taxon>
        <taxon>Pseudomonadati</taxon>
        <taxon>Pseudomonadota</taxon>
        <taxon>Gammaproteobacteria</taxon>
        <taxon>Vibrionales</taxon>
        <taxon>Vibrionaceae</taxon>
        <taxon>Vibrio</taxon>
    </lineage>
</organism>
<evidence type="ECO:0000259" key="1">
    <source>
        <dbReference type="PROSITE" id="PS51186"/>
    </source>
</evidence>
<protein>
    <submittedName>
        <fullName evidence="2">Ribosomal-protein-serine acetyltransferase</fullName>
    </submittedName>
</protein>
<dbReference type="GO" id="GO:0008999">
    <property type="term" value="F:protein-N-terminal-alanine acetyltransferase activity"/>
    <property type="evidence" value="ECO:0007669"/>
    <property type="project" value="TreeGrafter"/>
</dbReference>
<dbReference type="PANTHER" id="PTHR43441">
    <property type="entry name" value="RIBOSOMAL-PROTEIN-SERINE ACETYLTRANSFERASE"/>
    <property type="match status" value="1"/>
</dbReference>